<dbReference type="InterPro" id="IPR042195">
    <property type="entry name" value="ArgJ_beta_C"/>
</dbReference>
<evidence type="ECO:0000256" key="1">
    <source>
        <dbReference type="ARBA" id="ARBA00004496"/>
    </source>
</evidence>
<dbReference type="GO" id="GO:0006526">
    <property type="term" value="P:L-arginine biosynthetic process"/>
    <property type="evidence" value="ECO:0007669"/>
    <property type="project" value="UniProtKB-UniRule"/>
</dbReference>
<feature type="site" description="Involved in the stabilization of negative charge on the oxyanion by the formation of the oxyanion hole" evidence="13">
    <location>
        <position position="114"/>
    </location>
</feature>
<dbReference type="CDD" id="cd02152">
    <property type="entry name" value="OAT"/>
    <property type="match status" value="1"/>
</dbReference>
<accession>A0A7X5KNN0</accession>
<dbReference type="PANTHER" id="PTHR23100:SF0">
    <property type="entry name" value="ARGININE BIOSYNTHESIS BIFUNCTIONAL PROTEIN ARGJ, MITOCHONDRIAL"/>
    <property type="match status" value="1"/>
</dbReference>
<dbReference type="NCBIfam" id="NF003802">
    <property type="entry name" value="PRK05388.1"/>
    <property type="match status" value="1"/>
</dbReference>
<dbReference type="NCBIfam" id="TIGR00120">
    <property type="entry name" value="ArgJ"/>
    <property type="match status" value="1"/>
</dbReference>
<evidence type="ECO:0000256" key="10">
    <source>
        <dbReference type="ARBA" id="ARBA00048372"/>
    </source>
</evidence>
<keyword evidence="8 13" id="KW-0511">Multifunctional enzyme</keyword>
<dbReference type="GO" id="GO:0004042">
    <property type="term" value="F:L-glutamate N-acetyltransferase activity"/>
    <property type="evidence" value="ECO:0007669"/>
    <property type="project" value="UniProtKB-UniRule"/>
</dbReference>
<dbReference type="SUPFAM" id="SSF56266">
    <property type="entry name" value="DmpA/ArgJ-like"/>
    <property type="match status" value="1"/>
</dbReference>
<feature type="binding site" evidence="13">
    <location>
        <position position="406"/>
    </location>
    <ligand>
        <name>substrate</name>
    </ligand>
</feature>
<organism evidence="14 15">
    <name type="scientific">Anaerotalea alkaliphila</name>
    <dbReference type="NCBI Taxonomy" id="2662126"/>
    <lineage>
        <taxon>Bacteria</taxon>
        <taxon>Bacillati</taxon>
        <taxon>Bacillota</taxon>
        <taxon>Clostridia</taxon>
        <taxon>Eubacteriales</taxon>
        <taxon>Anaerotalea</taxon>
    </lineage>
</organism>
<dbReference type="EC" id="2.3.1.35" evidence="13"/>
<evidence type="ECO:0000256" key="6">
    <source>
        <dbReference type="ARBA" id="ARBA00022679"/>
    </source>
</evidence>
<dbReference type="FunFam" id="3.10.20.340:FF:000001">
    <property type="entry name" value="Arginine biosynthesis bifunctional protein ArgJ, chloroplastic"/>
    <property type="match status" value="1"/>
</dbReference>
<sequence length="406" mass="43435">MELIKGSVTTPKGFKAYGEFVGIKRKRKDLAIVFSEAQASYAGVFTKNVVKAAPVLWNHKLLQEGGSVQAIVVNSGNANACTGEAGVLHTEQMARKTAEQFGLETDAVLVASTGVIGVPLPIDTVLSGIEKVAAKVEASDEGGLAAAEAIMTTDTYTKHAAVSFEAGGKTVTMGGMAKGSGMIHPNMATMLAFITTDLAIAPELLQKALSEDVEDTYNMISVDGDTSTNDMLLLLANGAAGNKPIQDEDADYWEFRKALHKLNSHLAKMIVNDGEGVTKFIEVVIQGAKTKKDAKLMGKSIITSNLVKTAFFGEDANWGRILCAMGYSGAHFDPSHVKLTYKSTGGTIVLMEEGMPVPFNEEEALELLHERNIQVLVELADGEETATAWGCDLSYEYVKINGEYRT</sequence>
<dbReference type="Proteomes" id="UP000461585">
    <property type="component" value="Unassembled WGS sequence"/>
</dbReference>
<dbReference type="InterPro" id="IPR016117">
    <property type="entry name" value="ArgJ-like_dom_sf"/>
</dbReference>
<evidence type="ECO:0000256" key="9">
    <source>
        <dbReference type="ARBA" id="ARBA00023315"/>
    </source>
</evidence>
<dbReference type="GO" id="GO:0006592">
    <property type="term" value="P:ornithine biosynthetic process"/>
    <property type="evidence" value="ECO:0007669"/>
    <property type="project" value="TreeGrafter"/>
</dbReference>
<dbReference type="UniPathway" id="UPA00068">
    <property type="reaction ID" value="UER00106"/>
</dbReference>
<evidence type="ECO:0000256" key="5">
    <source>
        <dbReference type="ARBA" id="ARBA00022605"/>
    </source>
</evidence>
<dbReference type="Gene3D" id="3.30.2330.10">
    <property type="entry name" value="arginine biosynthesis bifunctional protein suprefamily"/>
    <property type="match status" value="1"/>
</dbReference>
<keyword evidence="5 13" id="KW-0028">Amino-acid biosynthesis</keyword>
<feature type="site" description="Involved in the stabilization of negative charge on the oxyanion by the formation of the oxyanion hole" evidence="13">
    <location>
        <position position="113"/>
    </location>
</feature>
<keyword evidence="7 13" id="KW-0068">Autocatalytic cleavage</keyword>
<keyword evidence="4 13" id="KW-0055">Arginine biosynthesis</keyword>
<feature type="binding site" evidence="13">
    <location>
        <position position="189"/>
    </location>
    <ligand>
        <name>substrate</name>
    </ligand>
</feature>
<comment type="catalytic activity">
    <reaction evidence="10 13">
        <text>L-glutamate + acetyl-CoA = N-acetyl-L-glutamate + CoA + H(+)</text>
        <dbReference type="Rhea" id="RHEA:24292"/>
        <dbReference type="ChEBI" id="CHEBI:15378"/>
        <dbReference type="ChEBI" id="CHEBI:29985"/>
        <dbReference type="ChEBI" id="CHEBI:44337"/>
        <dbReference type="ChEBI" id="CHEBI:57287"/>
        <dbReference type="ChEBI" id="CHEBI:57288"/>
        <dbReference type="EC" id="2.3.1.1"/>
    </reaction>
</comment>
<dbReference type="PANTHER" id="PTHR23100">
    <property type="entry name" value="ARGININE BIOSYNTHESIS BIFUNCTIONAL PROTEIN ARGJ"/>
    <property type="match status" value="1"/>
</dbReference>
<comment type="pathway">
    <text evidence="13">Amino-acid biosynthesis; L-arginine biosynthesis; N(2)-acetyl-L-ornithine from L-glutamate: step 1/4.</text>
</comment>
<dbReference type="FunFam" id="3.30.2330.10:FF:000001">
    <property type="entry name" value="Arginine biosynthesis bifunctional protein ArgJ, mitochondrial"/>
    <property type="match status" value="1"/>
</dbReference>
<feature type="chain" id="PRO_5031650266" description="Arginine biosynthesis bifunctional protein ArgJ alpha chain" evidence="13">
    <location>
        <begin position="1"/>
        <end position="188"/>
    </location>
</feature>
<evidence type="ECO:0000256" key="3">
    <source>
        <dbReference type="ARBA" id="ARBA00011475"/>
    </source>
</evidence>
<feature type="site" description="Cleavage; by autolysis" evidence="13">
    <location>
        <begin position="188"/>
        <end position="189"/>
    </location>
</feature>
<gene>
    <name evidence="13 14" type="primary">argJ</name>
    <name evidence="14" type="ORF">GXN74_04035</name>
</gene>
<comment type="catalytic activity">
    <reaction evidence="11 13">
        <text>N(2)-acetyl-L-ornithine + L-glutamate = N-acetyl-L-glutamate + L-ornithine</text>
        <dbReference type="Rhea" id="RHEA:15349"/>
        <dbReference type="ChEBI" id="CHEBI:29985"/>
        <dbReference type="ChEBI" id="CHEBI:44337"/>
        <dbReference type="ChEBI" id="CHEBI:46911"/>
        <dbReference type="ChEBI" id="CHEBI:57805"/>
        <dbReference type="EC" id="2.3.1.35"/>
    </reaction>
</comment>
<comment type="function">
    <text evidence="12 13">Catalyzes two activities which are involved in the cyclic version of arginine biosynthesis: the synthesis of N-acetylglutamate from glutamate and acetyl-CoA as the acetyl donor, and of ornithine by transacetylation between N(2)-acetylornithine and glutamate.</text>
</comment>
<dbReference type="HAMAP" id="MF_01106">
    <property type="entry name" value="ArgJ"/>
    <property type="match status" value="1"/>
</dbReference>
<name>A0A7X5KNN0_9FIRM</name>
<evidence type="ECO:0000256" key="2">
    <source>
        <dbReference type="ARBA" id="ARBA00006774"/>
    </source>
</evidence>
<evidence type="ECO:0000256" key="8">
    <source>
        <dbReference type="ARBA" id="ARBA00023268"/>
    </source>
</evidence>
<feature type="binding site" evidence="13">
    <location>
        <position position="401"/>
    </location>
    <ligand>
        <name>substrate</name>
    </ligand>
</feature>
<dbReference type="InterPro" id="IPR002813">
    <property type="entry name" value="Arg_biosynth_ArgJ"/>
</dbReference>
<dbReference type="RefSeq" id="WP_162369644.1">
    <property type="nucleotide sequence ID" value="NZ_JAAEEH010000007.1"/>
</dbReference>
<dbReference type="GO" id="GO:0004358">
    <property type="term" value="F:L-glutamate N-acetyltransferase activity, acting on acetyl-L-ornithine as donor"/>
    <property type="evidence" value="ECO:0007669"/>
    <property type="project" value="UniProtKB-UniRule"/>
</dbReference>
<evidence type="ECO:0000256" key="7">
    <source>
        <dbReference type="ARBA" id="ARBA00022813"/>
    </source>
</evidence>
<keyword evidence="13" id="KW-0963">Cytoplasm</keyword>
<evidence type="ECO:0000256" key="13">
    <source>
        <dbReference type="HAMAP-Rule" id="MF_01106"/>
    </source>
</evidence>
<dbReference type="GO" id="GO:0005737">
    <property type="term" value="C:cytoplasm"/>
    <property type="evidence" value="ECO:0007669"/>
    <property type="project" value="UniProtKB-SubCell"/>
</dbReference>
<feature type="binding site" evidence="13">
    <location>
        <position position="178"/>
    </location>
    <ligand>
        <name>substrate</name>
    </ligand>
</feature>
<dbReference type="Gene3D" id="3.10.20.340">
    <property type="entry name" value="ArgJ beta chain, C-terminal domain"/>
    <property type="match status" value="1"/>
</dbReference>
<evidence type="ECO:0000256" key="12">
    <source>
        <dbReference type="ARBA" id="ARBA00054976"/>
    </source>
</evidence>
<comment type="subcellular location">
    <subcellularLocation>
        <location evidence="1 13">Cytoplasm</location>
    </subcellularLocation>
</comment>
<comment type="subunit">
    <text evidence="3 13">Heterotetramer of two alpha and two beta chains.</text>
</comment>
<dbReference type="Gene3D" id="3.60.70.12">
    <property type="entry name" value="L-amino peptidase D-ALA esterase/amidase"/>
    <property type="match status" value="1"/>
</dbReference>
<reference evidence="14 15" key="1">
    <citation type="submission" date="2020-01" db="EMBL/GenBank/DDBJ databases">
        <title>Anaeroalcalibacter tamaniensis gen. nov., sp. nov., moderately halophilic strictly anaerobic fermenter bacterium from mud volcano of Taman peninsula.</title>
        <authorList>
            <person name="Frolova A."/>
            <person name="Merkel A.Y."/>
            <person name="Slobodkin A.I."/>
        </authorList>
    </citation>
    <scope>NUCLEOTIDE SEQUENCE [LARGE SCALE GENOMIC DNA]</scope>
    <source>
        <strain evidence="14 15">F-3ap</strain>
    </source>
</reference>
<dbReference type="AlphaFoldDB" id="A0A7X5KNN0"/>
<protein>
    <recommendedName>
        <fullName evidence="13">Arginine biosynthesis bifunctional protein ArgJ</fullName>
    </recommendedName>
    <domain>
        <recommendedName>
            <fullName evidence="13">Glutamate N-acetyltransferase</fullName>
            <ecNumber evidence="13">2.3.1.35</ecNumber>
        </recommendedName>
        <alternativeName>
            <fullName evidence="13">Ornithine acetyltransferase</fullName>
            <shortName evidence="13">OATase</shortName>
        </alternativeName>
        <alternativeName>
            <fullName evidence="13">Ornithine transacetylase</fullName>
        </alternativeName>
    </domain>
    <domain>
        <recommendedName>
            <fullName evidence="13">Amino-acid acetyltransferase</fullName>
            <ecNumber evidence="13">2.3.1.1</ecNumber>
        </recommendedName>
        <alternativeName>
            <fullName evidence="13">N-acetylglutamate synthase</fullName>
            <shortName evidence="13">AGSase</shortName>
        </alternativeName>
    </domain>
    <component>
        <recommendedName>
            <fullName evidence="13">Arginine biosynthesis bifunctional protein ArgJ alpha chain</fullName>
        </recommendedName>
    </component>
    <component>
        <recommendedName>
            <fullName evidence="13">Arginine biosynthesis bifunctional protein ArgJ beta chain</fullName>
        </recommendedName>
    </component>
</protein>
<comment type="similarity">
    <text evidence="2 13">Belongs to the ArgJ family.</text>
</comment>
<feature type="chain" id="PRO_5031650267" description="Arginine biosynthesis bifunctional protein ArgJ beta chain" evidence="13">
    <location>
        <begin position="189"/>
        <end position="406"/>
    </location>
</feature>
<evidence type="ECO:0000313" key="14">
    <source>
        <dbReference type="EMBL" id="NDL66917.1"/>
    </source>
</evidence>
<feature type="active site" description="Nucleophile" evidence="13">
    <location>
        <position position="189"/>
    </location>
</feature>
<proteinExistence type="inferred from homology"/>
<feature type="binding site" evidence="13">
    <location>
        <position position="152"/>
    </location>
    <ligand>
        <name>substrate</name>
    </ligand>
</feature>
<keyword evidence="15" id="KW-1185">Reference proteome</keyword>
<keyword evidence="9 13" id="KW-0012">Acyltransferase</keyword>
<feature type="binding site" evidence="13">
    <location>
        <position position="275"/>
    </location>
    <ligand>
        <name>substrate</name>
    </ligand>
</feature>
<dbReference type="FunFam" id="3.60.70.12:FF:000001">
    <property type="entry name" value="Arginine biosynthesis bifunctional protein ArgJ, chloroplastic"/>
    <property type="match status" value="1"/>
</dbReference>
<evidence type="ECO:0000256" key="11">
    <source>
        <dbReference type="ARBA" id="ARBA00049439"/>
    </source>
</evidence>
<evidence type="ECO:0000313" key="15">
    <source>
        <dbReference type="Proteomes" id="UP000461585"/>
    </source>
</evidence>
<dbReference type="Pfam" id="PF01960">
    <property type="entry name" value="ArgJ"/>
    <property type="match status" value="1"/>
</dbReference>
<comment type="pathway">
    <text evidence="13">Amino-acid biosynthesis; L-arginine biosynthesis; L-ornithine and N-acetyl-L-glutamate from L-glutamate and N(2)-acetyl-L-ornithine (cyclic): step 1/1.</text>
</comment>
<evidence type="ECO:0000256" key="4">
    <source>
        <dbReference type="ARBA" id="ARBA00022571"/>
    </source>
</evidence>
<dbReference type="EC" id="2.3.1.1" evidence="13"/>
<keyword evidence="6 13" id="KW-0808">Transferase</keyword>
<comment type="caution">
    <text evidence="14">The sequence shown here is derived from an EMBL/GenBank/DDBJ whole genome shotgun (WGS) entry which is preliminary data.</text>
</comment>
<dbReference type="EMBL" id="JAAEEH010000007">
    <property type="protein sequence ID" value="NDL66917.1"/>
    <property type="molecule type" value="Genomic_DNA"/>
</dbReference>